<keyword evidence="4" id="KW-1185">Reference proteome</keyword>
<proteinExistence type="predicted"/>
<feature type="modified residue" description="4-aspartylphosphate" evidence="1">
    <location>
        <position position="51"/>
    </location>
</feature>
<dbReference type="EMBL" id="CP151762">
    <property type="protein sequence ID" value="WZU63531.1"/>
    <property type="molecule type" value="Genomic_DNA"/>
</dbReference>
<dbReference type="GO" id="GO:0000160">
    <property type="term" value="P:phosphorelay signal transduction system"/>
    <property type="evidence" value="ECO:0007669"/>
    <property type="project" value="InterPro"/>
</dbReference>
<dbReference type="CDD" id="cd00156">
    <property type="entry name" value="REC"/>
    <property type="match status" value="1"/>
</dbReference>
<evidence type="ECO:0000256" key="1">
    <source>
        <dbReference type="PROSITE-ProRule" id="PRU00169"/>
    </source>
</evidence>
<dbReference type="InterPro" id="IPR011006">
    <property type="entry name" value="CheY-like_superfamily"/>
</dbReference>
<protein>
    <submittedName>
        <fullName evidence="3">Response regulator</fullName>
    </submittedName>
</protein>
<evidence type="ECO:0000313" key="4">
    <source>
        <dbReference type="Proteomes" id="UP001451782"/>
    </source>
</evidence>
<dbReference type="AlphaFoldDB" id="A0AAN0M1P5"/>
<dbReference type="SUPFAM" id="SSF52172">
    <property type="entry name" value="CheY-like"/>
    <property type="match status" value="1"/>
</dbReference>
<reference evidence="3 4" key="1">
    <citation type="submission" date="2024-04" db="EMBL/GenBank/DDBJ databases">
        <title>Phylogenomic analyses of a clade within the roseobacter group suggest taxonomic reassignments of species of the genera Aestuariivita, Citreicella, Loktanella, Nautella, Pelagibaca, Ruegeria, Thalassobius, Thiobacimonas and Tropicibacter, and the proposal o.</title>
        <authorList>
            <person name="Jeon C.O."/>
        </authorList>
    </citation>
    <scope>NUCLEOTIDE SEQUENCE [LARGE SCALE GENOMIC DNA]</scope>
    <source>
        <strain evidence="3 4">G8-12</strain>
    </source>
</reference>
<dbReference type="Proteomes" id="UP001451782">
    <property type="component" value="Chromosome"/>
</dbReference>
<accession>A0AAN0M1P5</accession>
<keyword evidence="1" id="KW-0597">Phosphoprotein</keyword>
<dbReference type="KEGG" id="yag:AABB28_17090"/>
<organism evidence="3 4">
    <name type="scientific">Yoonia algicola</name>
    <dbReference type="NCBI Taxonomy" id="3137368"/>
    <lineage>
        <taxon>Bacteria</taxon>
        <taxon>Pseudomonadati</taxon>
        <taxon>Pseudomonadota</taxon>
        <taxon>Alphaproteobacteria</taxon>
        <taxon>Rhodobacterales</taxon>
        <taxon>Paracoccaceae</taxon>
        <taxon>Yoonia</taxon>
    </lineage>
</organism>
<dbReference type="PROSITE" id="PS50110">
    <property type="entry name" value="RESPONSE_REGULATORY"/>
    <property type="match status" value="1"/>
</dbReference>
<dbReference type="SMART" id="SM00448">
    <property type="entry name" value="REC"/>
    <property type="match status" value="1"/>
</dbReference>
<gene>
    <name evidence="3" type="ORF">AABB28_17090</name>
</gene>
<evidence type="ECO:0000313" key="3">
    <source>
        <dbReference type="EMBL" id="WZU63531.1"/>
    </source>
</evidence>
<name>A0AAN0M1P5_9RHOB</name>
<evidence type="ECO:0000259" key="2">
    <source>
        <dbReference type="PROSITE" id="PS50110"/>
    </source>
</evidence>
<sequence>MRALIVQRNEDLGGVWKRHLERLEVDVTLVQSATAALSLIGLEPFDVIVLDVVLAEGSALAVADVARFRQPRANIVFVTDTTFFSDGSIFNYAANARAFVKTATPPQDLAAIVHHYGATAHDRAAHHSSGSG</sequence>
<feature type="domain" description="Response regulatory" evidence="2">
    <location>
        <begin position="2"/>
        <end position="117"/>
    </location>
</feature>
<dbReference type="InterPro" id="IPR001789">
    <property type="entry name" value="Sig_transdc_resp-reg_receiver"/>
</dbReference>
<dbReference type="RefSeq" id="WP_342069912.1">
    <property type="nucleotide sequence ID" value="NZ_CP151762.1"/>
</dbReference>
<dbReference type="Gene3D" id="3.40.50.2300">
    <property type="match status" value="1"/>
</dbReference>